<evidence type="ECO:0000256" key="1">
    <source>
        <dbReference type="ARBA" id="ARBA00022669"/>
    </source>
</evidence>
<dbReference type="EMBL" id="JAVRJZ010000008">
    <property type="protein sequence ID" value="KAK2719850.1"/>
    <property type="molecule type" value="Genomic_DNA"/>
</dbReference>
<dbReference type="SUPFAM" id="SSF57625">
    <property type="entry name" value="Invertebrate chitin-binding proteins"/>
    <property type="match status" value="3"/>
</dbReference>
<comment type="caution">
    <text evidence="8">The sequence shown here is derived from an EMBL/GenBank/DDBJ whole genome shotgun (WGS) entry which is preliminary data.</text>
</comment>
<dbReference type="PANTHER" id="PTHR23301">
    <property type="entry name" value="CHITIN BINDING PERITROPHIN-A"/>
    <property type="match status" value="1"/>
</dbReference>
<dbReference type="SMART" id="SM00494">
    <property type="entry name" value="ChtBD2"/>
    <property type="match status" value="3"/>
</dbReference>
<dbReference type="GO" id="GO:0008061">
    <property type="term" value="F:chitin binding"/>
    <property type="evidence" value="ECO:0007669"/>
    <property type="project" value="UniProtKB-KW"/>
</dbReference>
<dbReference type="AlphaFoldDB" id="A0AA88LFN5"/>
<keyword evidence="5" id="KW-0325">Glycoprotein</keyword>
<evidence type="ECO:0000256" key="4">
    <source>
        <dbReference type="ARBA" id="ARBA00023157"/>
    </source>
</evidence>
<organism evidence="8 9">
    <name type="scientific">Artemia franciscana</name>
    <name type="common">Brine shrimp</name>
    <name type="synonym">Artemia sanfranciscana</name>
    <dbReference type="NCBI Taxonomy" id="6661"/>
    <lineage>
        <taxon>Eukaryota</taxon>
        <taxon>Metazoa</taxon>
        <taxon>Ecdysozoa</taxon>
        <taxon>Arthropoda</taxon>
        <taxon>Crustacea</taxon>
        <taxon>Branchiopoda</taxon>
        <taxon>Anostraca</taxon>
        <taxon>Artemiidae</taxon>
        <taxon>Artemia</taxon>
    </lineage>
</organism>
<dbReference type="Pfam" id="PF01607">
    <property type="entry name" value="CBM_14"/>
    <property type="match status" value="3"/>
</dbReference>
<keyword evidence="4" id="KW-1015">Disulfide bond</keyword>
<dbReference type="PANTHER" id="PTHR23301:SF110">
    <property type="entry name" value="LD43683P-RELATED"/>
    <property type="match status" value="1"/>
</dbReference>
<name>A0AA88LFN5_ARTSF</name>
<feature type="region of interest" description="Disordered" evidence="6">
    <location>
        <begin position="129"/>
        <end position="151"/>
    </location>
</feature>
<feature type="domain" description="Chitin-binding type-2" evidence="7">
    <location>
        <begin position="319"/>
        <end position="387"/>
    </location>
</feature>
<sequence length="445" mass="49773">MNLPPDPGIVVPVTMHHNVVGYQQHGQFIFVRSPIANQGQPVIFQNMQVNPPASVSSCQGQGHFSPVSGGITNISRFPIVTNYSVPTSNRFQSLQEWNEDFPPLPSSENSEEEMRAVNPLEAEGVISEANTDNPTKTGMKRRDVSPVSEYLNQSQNRNLKRKLNEVQSSINQNPTMLNKKSVEMPYIQIEKCEPSKIPYKIADDEFCDKFTLCEAGKPTEMSCPDGLMFDFRRGKCDMPHVVNCDSRTKTQNPRSTLNCPRENGMFEVEGTCNQFYHCTDGRHTLITCPEGVIFEPKVGACIHPDLSNRKNCSAAEILSFECPNRQHRFRRLKFGDHDRLPHPETCRMFIMCLMTGEPRLGGCSMGLVFNPKTGRCDLPKNVKGCENFYGVEEEEDSSEAGLPGFGSFVDDGVAASKDRAAELISEGSRPEGRQRKVIKKMKIKA</sequence>
<dbReference type="Gene3D" id="2.170.140.10">
    <property type="entry name" value="Chitin binding domain"/>
    <property type="match status" value="3"/>
</dbReference>
<evidence type="ECO:0000256" key="6">
    <source>
        <dbReference type="SAM" id="MobiDB-lite"/>
    </source>
</evidence>
<dbReference type="InterPro" id="IPR002557">
    <property type="entry name" value="Chitin-bd_dom"/>
</dbReference>
<dbReference type="PROSITE" id="PS50940">
    <property type="entry name" value="CHIT_BIND_II"/>
    <property type="match status" value="3"/>
</dbReference>
<evidence type="ECO:0000259" key="7">
    <source>
        <dbReference type="PROSITE" id="PS50940"/>
    </source>
</evidence>
<keyword evidence="1" id="KW-0147">Chitin-binding</keyword>
<evidence type="ECO:0000313" key="8">
    <source>
        <dbReference type="EMBL" id="KAK2719850.1"/>
    </source>
</evidence>
<protein>
    <recommendedName>
        <fullName evidence="7">Chitin-binding type-2 domain-containing protein</fullName>
    </recommendedName>
</protein>
<dbReference type="GO" id="GO:0005576">
    <property type="term" value="C:extracellular region"/>
    <property type="evidence" value="ECO:0007669"/>
    <property type="project" value="InterPro"/>
</dbReference>
<feature type="compositionally biased region" description="Basic residues" evidence="6">
    <location>
        <begin position="435"/>
        <end position="445"/>
    </location>
</feature>
<feature type="domain" description="Chitin-binding type-2" evidence="7">
    <location>
        <begin position="189"/>
        <end position="246"/>
    </location>
</feature>
<evidence type="ECO:0000256" key="2">
    <source>
        <dbReference type="ARBA" id="ARBA00022729"/>
    </source>
</evidence>
<gene>
    <name evidence="8" type="ORF">QYM36_005356</name>
</gene>
<keyword evidence="2" id="KW-0732">Signal</keyword>
<keyword evidence="9" id="KW-1185">Reference proteome</keyword>
<dbReference type="InterPro" id="IPR036508">
    <property type="entry name" value="Chitin-bd_dom_sf"/>
</dbReference>
<feature type="domain" description="Chitin-binding type-2" evidence="7">
    <location>
        <begin position="256"/>
        <end position="314"/>
    </location>
</feature>
<feature type="region of interest" description="Disordered" evidence="6">
    <location>
        <begin position="424"/>
        <end position="445"/>
    </location>
</feature>
<dbReference type="InterPro" id="IPR051940">
    <property type="entry name" value="Chitin_bind-dev_reg"/>
</dbReference>
<dbReference type="Proteomes" id="UP001187531">
    <property type="component" value="Unassembled WGS sequence"/>
</dbReference>
<evidence type="ECO:0000313" key="9">
    <source>
        <dbReference type="Proteomes" id="UP001187531"/>
    </source>
</evidence>
<accession>A0AA88LFN5</accession>
<keyword evidence="3" id="KW-0677">Repeat</keyword>
<evidence type="ECO:0000256" key="5">
    <source>
        <dbReference type="ARBA" id="ARBA00023180"/>
    </source>
</evidence>
<reference evidence="8" key="1">
    <citation type="submission" date="2023-07" db="EMBL/GenBank/DDBJ databases">
        <title>Chromosome-level genome assembly of Artemia franciscana.</title>
        <authorList>
            <person name="Jo E."/>
        </authorList>
    </citation>
    <scope>NUCLEOTIDE SEQUENCE</scope>
    <source>
        <tissue evidence="8">Whole body</tissue>
    </source>
</reference>
<evidence type="ECO:0000256" key="3">
    <source>
        <dbReference type="ARBA" id="ARBA00022737"/>
    </source>
</evidence>
<proteinExistence type="predicted"/>